<dbReference type="Proteomes" id="UP000237347">
    <property type="component" value="Unassembled WGS sequence"/>
</dbReference>
<proteinExistence type="predicted"/>
<gene>
    <name evidence="1" type="ORF">CFP56_031440</name>
</gene>
<comment type="caution">
    <text evidence="1">The sequence shown here is derived from an EMBL/GenBank/DDBJ whole genome shotgun (WGS) entry which is preliminary data.</text>
</comment>
<dbReference type="AlphaFoldDB" id="A0AAW0LV96"/>
<evidence type="ECO:0000313" key="1">
    <source>
        <dbReference type="EMBL" id="KAK7854577.1"/>
    </source>
</evidence>
<evidence type="ECO:0000313" key="2">
    <source>
        <dbReference type="Proteomes" id="UP000237347"/>
    </source>
</evidence>
<reference evidence="1 2" key="1">
    <citation type="journal article" date="2018" name="Sci. Data">
        <title>The draft genome sequence of cork oak.</title>
        <authorList>
            <person name="Ramos A.M."/>
            <person name="Usie A."/>
            <person name="Barbosa P."/>
            <person name="Barros P.M."/>
            <person name="Capote T."/>
            <person name="Chaves I."/>
            <person name="Simoes F."/>
            <person name="Abreu I."/>
            <person name="Carrasquinho I."/>
            <person name="Faro C."/>
            <person name="Guimaraes J.B."/>
            <person name="Mendonca D."/>
            <person name="Nobrega F."/>
            <person name="Rodrigues L."/>
            <person name="Saibo N.J.M."/>
            <person name="Varela M.C."/>
            <person name="Egas C."/>
            <person name="Matos J."/>
            <person name="Miguel C.M."/>
            <person name="Oliveira M.M."/>
            <person name="Ricardo C.P."/>
            <person name="Goncalves S."/>
        </authorList>
    </citation>
    <scope>NUCLEOTIDE SEQUENCE [LARGE SCALE GENOMIC DNA]</scope>
    <source>
        <strain evidence="2">cv. HL8</strain>
    </source>
</reference>
<accession>A0AAW0LV96</accession>
<keyword evidence="2" id="KW-1185">Reference proteome</keyword>
<organism evidence="1 2">
    <name type="scientific">Quercus suber</name>
    <name type="common">Cork oak</name>
    <dbReference type="NCBI Taxonomy" id="58331"/>
    <lineage>
        <taxon>Eukaryota</taxon>
        <taxon>Viridiplantae</taxon>
        <taxon>Streptophyta</taxon>
        <taxon>Embryophyta</taxon>
        <taxon>Tracheophyta</taxon>
        <taxon>Spermatophyta</taxon>
        <taxon>Magnoliopsida</taxon>
        <taxon>eudicotyledons</taxon>
        <taxon>Gunneridae</taxon>
        <taxon>Pentapetalae</taxon>
        <taxon>rosids</taxon>
        <taxon>fabids</taxon>
        <taxon>Fagales</taxon>
        <taxon>Fagaceae</taxon>
        <taxon>Quercus</taxon>
    </lineage>
</organism>
<name>A0AAW0LV96_QUESU</name>
<protein>
    <submittedName>
        <fullName evidence="1">Uncharacterized protein</fullName>
    </submittedName>
</protein>
<dbReference type="EMBL" id="PKMF04000053">
    <property type="protein sequence ID" value="KAK7854577.1"/>
    <property type="molecule type" value="Genomic_DNA"/>
</dbReference>
<sequence length="186" mass="20936">MQPGTLPKSFDTFSYIANIELNGAPFPKNAQKKLEKMRVTLNTHGMRVGYSVGSQGVCKVLFFKRTSRHDDFRFINDMKDQCDYNVKKFWLKLESDLVEINFLYPKKDTLFCFGEQKFWLKLESDLVEINFLYPKKDTLFCFGEQKLILHSHYGAGATIGAIVNSTGNTGPGAPVNFPGCTGPGAT</sequence>